<dbReference type="Pfam" id="PF13801">
    <property type="entry name" value="Metal_resist"/>
    <property type="match status" value="1"/>
</dbReference>
<organism evidence="2 3">
    <name type="scientific">Sulfuricurvum kujiense</name>
    <dbReference type="NCBI Taxonomy" id="148813"/>
    <lineage>
        <taxon>Bacteria</taxon>
        <taxon>Pseudomonadati</taxon>
        <taxon>Campylobacterota</taxon>
        <taxon>Epsilonproteobacteria</taxon>
        <taxon>Campylobacterales</taxon>
        <taxon>Sulfurimonadaceae</taxon>
        <taxon>Sulfuricurvum</taxon>
    </lineage>
</organism>
<gene>
    <name evidence="2" type="ORF">CFH83_06795</name>
</gene>
<dbReference type="Gene3D" id="1.20.120.1490">
    <property type="match status" value="1"/>
</dbReference>
<name>A0A2D3WKK3_9BACT</name>
<accession>A0A2D3WKK3</accession>
<feature type="signal peptide" evidence="1">
    <location>
        <begin position="1"/>
        <end position="20"/>
    </location>
</feature>
<feature type="chain" id="PRO_5013548143" description="Periplasmic heavy metal sensor" evidence="1">
    <location>
        <begin position="21"/>
        <end position="127"/>
    </location>
</feature>
<keyword evidence="1" id="KW-0732">Signal</keyword>
<dbReference type="Proteomes" id="UP000228859">
    <property type="component" value="Unassembled WGS sequence"/>
</dbReference>
<dbReference type="AlphaFoldDB" id="A0A2D3WKK3"/>
<evidence type="ECO:0008006" key="4">
    <source>
        <dbReference type="Google" id="ProtNLM"/>
    </source>
</evidence>
<proteinExistence type="predicted"/>
<sequence>MKSYIFLILAMMLALTHAYADDDNHRFPMDLHDLKLSPQQHKAVESAMKEYQHDYRRFHRQNEQIEKESNLLLLDPIFDEKTFRAKNMEMARGSIEIRIRLFSRLHTILTPEQKRRFIRHIEEWDIE</sequence>
<dbReference type="RefSeq" id="WP_294893394.1">
    <property type="nucleotide sequence ID" value="NZ_DLUI01000099.1"/>
</dbReference>
<dbReference type="InterPro" id="IPR025961">
    <property type="entry name" value="Metal_resist"/>
</dbReference>
<evidence type="ECO:0000313" key="3">
    <source>
        <dbReference type="Proteomes" id="UP000228859"/>
    </source>
</evidence>
<evidence type="ECO:0000313" key="2">
    <source>
        <dbReference type="EMBL" id="DAB38254.1"/>
    </source>
</evidence>
<reference evidence="2 3" key="1">
    <citation type="journal article" date="2017" name="Front. Microbiol.">
        <title>Comparative Genomic Analysis of the Class Epsilonproteobacteria and Proposed Reclassification to Epsilonbacteraeota (phyl. nov.).</title>
        <authorList>
            <person name="Waite D.W."/>
            <person name="Vanwonterghem I."/>
            <person name="Rinke C."/>
            <person name="Parks D.H."/>
            <person name="Zhang Y."/>
            <person name="Takai K."/>
            <person name="Sievert S.M."/>
            <person name="Simon J."/>
            <person name="Campbell B.J."/>
            <person name="Hanson T.E."/>
            <person name="Woyke T."/>
            <person name="Klotz M.G."/>
            <person name="Hugenholtz P."/>
        </authorList>
    </citation>
    <scope>NUCLEOTIDE SEQUENCE [LARGE SCALE GENOMIC DNA]</scope>
    <source>
        <strain evidence="2">UBA12443</strain>
    </source>
</reference>
<comment type="caution">
    <text evidence="2">The sequence shown here is derived from an EMBL/GenBank/DDBJ whole genome shotgun (WGS) entry which is preliminary data.</text>
</comment>
<evidence type="ECO:0000256" key="1">
    <source>
        <dbReference type="SAM" id="SignalP"/>
    </source>
</evidence>
<protein>
    <recommendedName>
        <fullName evidence="4">Periplasmic heavy metal sensor</fullName>
    </recommendedName>
</protein>
<dbReference type="EMBL" id="DLUI01000099">
    <property type="protein sequence ID" value="DAB38254.1"/>
    <property type="molecule type" value="Genomic_DNA"/>
</dbReference>